<dbReference type="InterPro" id="IPR014729">
    <property type="entry name" value="Rossmann-like_a/b/a_fold"/>
</dbReference>
<keyword evidence="3 10" id="KW-0547">Nucleotide-binding</keyword>
<dbReference type="GO" id="GO:0005829">
    <property type="term" value="C:cytosol"/>
    <property type="evidence" value="ECO:0007669"/>
    <property type="project" value="TreeGrafter"/>
</dbReference>
<dbReference type="GO" id="GO:0006437">
    <property type="term" value="P:tyrosyl-tRNA aminoacylation"/>
    <property type="evidence" value="ECO:0007669"/>
    <property type="project" value="InterPro"/>
</dbReference>
<sequence>MLCNGSFLSRTSKSRLGLIVGRYSRHNHSSGLLDDLVARGFIQDVTKREELAKALVAKPQGVYTGIDPTGASLHIGHLVPFLCLVHFHLHGHKVIPLIGSATGRIGDPSGRNTERILQRIDQLNANISGLTHSVTNFFERALAHASGRLGPKTGKLQPINVLSNYDWHQKFSMINFLQDVGIHARVNTMLNRESVRARLNAQHGLSFTEFTYQLLQAYDFYHLHKSHGCTIQVGGSDQWGNIVAGIELIGKKSSGTCATDSSDDVEVAFGVTTPLLTTPSGEKFGKSAGNAVWLDENLTSVFDFYQYFFKTPDASVPLYLNLFTFLPRERITEIVEAHNARPELRLGQKALAAEVTEMVHGSSALNRAQNITSLLFPASKQNDGFPTDYSDLKTAQIVSAFGSSDPRLVYIPEGELVETATVKLAKICGLVASNSAARSLVASRGLYLNNIPVADLQSAVQKSQLIDGRIAILRAGKDKLAVLISQ</sequence>
<dbReference type="InterPro" id="IPR036986">
    <property type="entry name" value="S4_RNA-bd_sf"/>
</dbReference>
<accession>A0A5C3KNG1</accession>
<evidence type="ECO:0000256" key="10">
    <source>
        <dbReference type="RuleBase" id="RU361234"/>
    </source>
</evidence>
<dbReference type="PROSITE" id="PS00178">
    <property type="entry name" value="AA_TRNA_LIGASE_I"/>
    <property type="match status" value="1"/>
</dbReference>
<keyword evidence="9" id="KW-0694">RNA-binding</keyword>
<comment type="catalytic activity">
    <reaction evidence="8 10">
        <text>tRNA(Tyr) + L-tyrosine + ATP = L-tyrosyl-tRNA(Tyr) + AMP + diphosphate + H(+)</text>
        <dbReference type="Rhea" id="RHEA:10220"/>
        <dbReference type="Rhea" id="RHEA-COMP:9706"/>
        <dbReference type="Rhea" id="RHEA-COMP:9707"/>
        <dbReference type="ChEBI" id="CHEBI:15378"/>
        <dbReference type="ChEBI" id="CHEBI:30616"/>
        <dbReference type="ChEBI" id="CHEBI:33019"/>
        <dbReference type="ChEBI" id="CHEBI:58315"/>
        <dbReference type="ChEBI" id="CHEBI:78442"/>
        <dbReference type="ChEBI" id="CHEBI:78536"/>
        <dbReference type="ChEBI" id="CHEBI:456215"/>
        <dbReference type="EC" id="6.1.1.1"/>
    </reaction>
</comment>
<dbReference type="InterPro" id="IPR002307">
    <property type="entry name" value="Tyr-tRNA-ligase"/>
</dbReference>
<dbReference type="NCBIfam" id="TIGR00234">
    <property type="entry name" value="tyrS"/>
    <property type="match status" value="1"/>
</dbReference>
<dbReference type="SUPFAM" id="SSF55174">
    <property type="entry name" value="Alpha-L RNA-binding motif"/>
    <property type="match status" value="1"/>
</dbReference>
<evidence type="ECO:0000313" key="11">
    <source>
        <dbReference type="EMBL" id="TFK21970.1"/>
    </source>
</evidence>
<dbReference type="STRING" id="230819.A0A5C3KNG1"/>
<dbReference type="GO" id="GO:0005524">
    <property type="term" value="F:ATP binding"/>
    <property type="evidence" value="ECO:0007669"/>
    <property type="project" value="UniProtKB-KW"/>
</dbReference>
<dbReference type="Pfam" id="PF00579">
    <property type="entry name" value="tRNA-synt_1b"/>
    <property type="match status" value="1"/>
</dbReference>
<dbReference type="OrthoDB" id="337870at2759"/>
<evidence type="ECO:0000256" key="3">
    <source>
        <dbReference type="ARBA" id="ARBA00022741"/>
    </source>
</evidence>
<gene>
    <name evidence="11" type="ORF">FA15DRAFT_672012</name>
</gene>
<dbReference type="FunFam" id="1.10.240.10:FF:000001">
    <property type="entry name" value="Tyrosine--tRNA ligase"/>
    <property type="match status" value="1"/>
</dbReference>
<proteinExistence type="inferred from homology"/>
<evidence type="ECO:0000256" key="5">
    <source>
        <dbReference type="ARBA" id="ARBA00022917"/>
    </source>
</evidence>
<dbReference type="Gene3D" id="1.10.240.10">
    <property type="entry name" value="Tyrosyl-Transfer RNA Synthetase"/>
    <property type="match status" value="1"/>
</dbReference>
<keyword evidence="4 10" id="KW-0067">ATP-binding</keyword>
<dbReference type="GO" id="GO:0005739">
    <property type="term" value="C:mitochondrion"/>
    <property type="evidence" value="ECO:0007669"/>
    <property type="project" value="TreeGrafter"/>
</dbReference>
<dbReference type="AlphaFoldDB" id="A0A5C3KNG1"/>
<keyword evidence="5 10" id="KW-0648">Protein biosynthesis</keyword>
<evidence type="ECO:0000256" key="2">
    <source>
        <dbReference type="ARBA" id="ARBA00022598"/>
    </source>
</evidence>
<dbReference type="CDD" id="cd00805">
    <property type="entry name" value="TyrRS_core"/>
    <property type="match status" value="1"/>
</dbReference>
<dbReference type="InterPro" id="IPR002305">
    <property type="entry name" value="aa-tRNA-synth_Ic"/>
</dbReference>
<dbReference type="InterPro" id="IPR024088">
    <property type="entry name" value="Tyr-tRNA-ligase_bac-type"/>
</dbReference>
<evidence type="ECO:0000256" key="1">
    <source>
        <dbReference type="ARBA" id="ARBA00013160"/>
    </source>
</evidence>
<comment type="similarity">
    <text evidence="10">Belongs to the class-I aminoacyl-tRNA synthetase family.</text>
</comment>
<evidence type="ECO:0000256" key="4">
    <source>
        <dbReference type="ARBA" id="ARBA00022840"/>
    </source>
</evidence>
<dbReference type="PANTHER" id="PTHR11766:SF0">
    <property type="entry name" value="TYROSINE--TRNA LIGASE, MITOCHONDRIAL"/>
    <property type="match status" value="1"/>
</dbReference>
<dbReference type="GO" id="GO:0003723">
    <property type="term" value="F:RNA binding"/>
    <property type="evidence" value="ECO:0007669"/>
    <property type="project" value="UniProtKB-KW"/>
</dbReference>
<name>A0A5C3KNG1_COPMA</name>
<keyword evidence="12" id="KW-1185">Reference proteome</keyword>
<dbReference type="GO" id="GO:0004831">
    <property type="term" value="F:tyrosine-tRNA ligase activity"/>
    <property type="evidence" value="ECO:0007669"/>
    <property type="project" value="UniProtKB-EC"/>
</dbReference>
<dbReference type="Gene3D" id="3.40.50.620">
    <property type="entry name" value="HUPs"/>
    <property type="match status" value="1"/>
</dbReference>
<dbReference type="PANTHER" id="PTHR11766">
    <property type="entry name" value="TYROSYL-TRNA SYNTHETASE"/>
    <property type="match status" value="1"/>
</dbReference>
<dbReference type="PROSITE" id="PS50889">
    <property type="entry name" value="S4"/>
    <property type="match status" value="1"/>
</dbReference>
<dbReference type="Proteomes" id="UP000307440">
    <property type="component" value="Unassembled WGS sequence"/>
</dbReference>
<evidence type="ECO:0000256" key="6">
    <source>
        <dbReference type="ARBA" id="ARBA00023146"/>
    </source>
</evidence>
<dbReference type="SUPFAM" id="SSF52374">
    <property type="entry name" value="Nucleotidylyl transferase"/>
    <property type="match status" value="1"/>
</dbReference>
<dbReference type="EC" id="6.1.1.1" evidence="1 10"/>
<evidence type="ECO:0000256" key="9">
    <source>
        <dbReference type="PROSITE-ProRule" id="PRU00182"/>
    </source>
</evidence>
<dbReference type="HAMAP" id="MF_02006">
    <property type="entry name" value="Tyr_tRNA_synth_type1"/>
    <property type="match status" value="1"/>
</dbReference>
<protein>
    <recommendedName>
        <fullName evidence="1 10">Tyrosine--tRNA ligase</fullName>
        <ecNumber evidence="1 10">6.1.1.1</ecNumber>
    </recommendedName>
    <alternativeName>
        <fullName evidence="7 10">Tyrosyl-tRNA synthetase</fullName>
    </alternativeName>
</protein>
<evidence type="ECO:0000256" key="7">
    <source>
        <dbReference type="ARBA" id="ARBA00033323"/>
    </source>
</evidence>
<dbReference type="Gene3D" id="3.10.290.10">
    <property type="entry name" value="RNA-binding S4 domain"/>
    <property type="match status" value="1"/>
</dbReference>
<dbReference type="InterPro" id="IPR001412">
    <property type="entry name" value="aa-tRNA-synth_I_CS"/>
</dbReference>
<reference evidence="11 12" key="1">
    <citation type="journal article" date="2019" name="Nat. Ecol. Evol.">
        <title>Megaphylogeny resolves global patterns of mushroom evolution.</title>
        <authorList>
            <person name="Varga T."/>
            <person name="Krizsan K."/>
            <person name="Foldi C."/>
            <person name="Dima B."/>
            <person name="Sanchez-Garcia M."/>
            <person name="Sanchez-Ramirez S."/>
            <person name="Szollosi G.J."/>
            <person name="Szarkandi J.G."/>
            <person name="Papp V."/>
            <person name="Albert L."/>
            <person name="Andreopoulos W."/>
            <person name="Angelini C."/>
            <person name="Antonin V."/>
            <person name="Barry K.W."/>
            <person name="Bougher N.L."/>
            <person name="Buchanan P."/>
            <person name="Buyck B."/>
            <person name="Bense V."/>
            <person name="Catcheside P."/>
            <person name="Chovatia M."/>
            <person name="Cooper J."/>
            <person name="Damon W."/>
            <person name="Desjardin D."/>
            <person name="Finy P."/>
            <person name="Geml J."/>
            <person name="Haridas S."/>
            <person name="Hughes K."/>
            <person name="Justo A."/>
            <person name="Karasinski D."/>
            <person name="Kautmanova I."/>
            <person name="Kiss B."/>
            <person name="Kocsube S."/>
            <person name="Kotiranta H."/>
            <person name="LaButti K.M."/>
            <person name="Lechner B.E."/>
            <person name="Liimatainen K."/>
            <person name="Lipzen A."/>
            <person name="Lukacs Z."/>
            <person name="Mihaltcheva S."/>
            <person name="Morgado L.N."/>
            <person name="Niskanen T."/>
            <person name="Noordeloos M.E."/>
            <person name="Ohm R.A."/>
            <person name="Ortiz-Santana B."/>
            <person name="Ovrebo C."/>
            <person name="Racz N."/>
            <person name="Riley R."/>
            <person name="Savchenko A."/>
            <person name="Shiryaev A."/>
            <person name="Soop K."/>
            <person name="Spirin V."/>
            <person name="Szebenyi C."/>
            <person name="Tomsovsky M."/>
            <person name="Tulloss R.E."/>
            <person name="Uehling J."/>
            <person name="Grigoriev I.V."/>
            <person name="Vagvolgyi C."/>
            <person name="Papp T."/>
            <person name="Martin F.M."/>
            <person name="Miettinen O."/>
            <person name="Hibbett D.S."/>
            <person name="Nagy L.G."/>
        </authorList>
    </citation>
    <scope>NUCLEOTIDE SEQUENCE [LARGE SCALE GENOMIC DNA]</scope>
    <source>
        <strain evidence="11 12">CBS 121175</strain>
    </source>
</reference>
<keyword evidence="6 10" id="KW-0030">Aminoacyl-tRNA synthetase</keyword>
<dbReference type="InterPro" id="IPR024107">
    <property type="entry name" value="Tyr-tRNA-ligase_bac_1"/>
</dbReference>
<evidence type="ECO:0000256" key="8">
    <source>
        <dbReference type="ARBA" id="ARBA00048248"/>
    </source>
</evidence>
<dbReference type="PRINTS" id="PR01040">
    <property type="entry name" value="TRNASYNTHTYR"/>
</dbReference>
<keyword evidence="2 10" id="KW-0436">Ligase</keyword>
<organism evidence="11 12">
    <name type="scientific">Coprinopsis marcescibilis</name>
    <name type="common">Agaric fungus</name>
    <name type="synonym">Psathyrella marcescibilis</name>
    <dbReference type="NCBI Taxonomy" id="230819"/>
    <lineage>
        <taxon>Eukaryota</taxon>
        <taxon>Fungi</taxon>
        <taxon>Dikarya</taxon>
        <taxon>Basidiomycota</taxon>
        <taxon>Agaricomycotina</taxon>
        <taxon>Agaricomycetes</taxon>
        <taxon>Agaricomycetidae</taxon>
        <taxon>Agaricales</taxon>
        <taxon>Agaricineae</taxon>
        <taxon>Psathyrellaceae</taxon>
        <taxon>Coprinopsis</taxon>
    </lineage>
</organism>
<evidence type="ECO:0000313" key="12">
    <source>
        <dbReference type="Proteomes" id="UP000307440"/>
    </source>
</evidence>
<dbReference type="EMBL" id="ML210253">
    <property type="protein sequence ID" value="TFK21970.1"/>
    <property type="molecule type" value="Genomic_DNA"/>
</dbReference>